<dbReference type="GO" id="GO:0006635">
    <property type="term" value="P:fatty acid beta-oxidation"/>
    <property type="evidence" value="ECO:0007669"/>
    <property type="project" value="TreeGrafter"/>
</dbReference>
<dbReference type="InterPro" id="IPR001753">
    <property type="entry name" value="Enoyl-CoA_hydra/iso"/>
</dbReference>
<dbReference type="InterPro" id="IPR029045">
    <property type="entry name" value="ClpP/crotonase-like_dom_sf"/>
</dbReference>
<organism evidence="4 5">
    <name type="scientific">Hylemonella gracilis str. Niagara R</name>
    <dbReference type="NCBI Taxonomy" id="1458275"/>
    <lineage>
        <taxon>Bacteria</taxon>
        <taxon>Pseudomonadati</taxon>
        <taxon>Pseudomonadota</taxon>
        <taxon>Betaproteobacteria</taxon>
        <taxon>Burkholderiales</taxon>
        <taxon>Comamonadaceae</taxon>
        <taxon>Hylemonella</taxon>
    </lineage>
</organism>
<dbReference type="Pfam" id="PF00378">
    <property type="entry name" value="ECH_1"/>
    <property type="match status" value="1"/>
</dbReference>
<evidence type="ECO:0000313" key="4">
    <source>
        <dbReference type="EMBL" id="EYC51934.1"/>
    </source>
</evidence>
<dbReference type="PANTHER" id="PTHR11941">
    <property type="entry name" value="ENOYL-COA HYDRATASE-RELATED"/>
    <property type="match status" value="1"/>
</dbReference>
<dbReference type="SUPFAM" id="SSF52096">
    <property type="entry name" value="ClpP/crotonase"/>
    <property type="match status" value="1"/>
</dbReference>
<sequence>MGGRVSLTRQGAIALVTLDHPGKFNAMSRAMWRELRAVFTGLQAEAVETAPRCVILRGEGGHFCAGGDISEYPGFRFDETSLSAFHEDEVWGGLRAVLDCDLPVVAQIEGNCMGAGVEIASACDIRVAGVSARFGAPIAKLGFPMAPREAALVARAAGEATAREMLLEAAVLDAVEMKARGFLQRVLADEFLADHALQSALRIANLAPQAARLNKQTLRALGQGQAAATLVAGAYAYAASAEHREGIAAFTEKRKPDF</sequence>
<dbReference type="eggNOG" id="COG1024">
    <property type="taxonomic scope" value="Bacteria"/>
</dbReference>
<evidence type="ECO:0000313" key="5">
    <source>
        <dbReference type="Proteomes" id="UP000023268"/>
    </source>
</evidence>
<dbReference type="InterPro" id="IPR014748">
    <property type="entry name" value="Enoyl-CoA_hydra_C"/>
</dbReference>
<dbReference type="GO" id="GO:0016829">
    <property type="term" value="F:lyase activity"/>
    <property type="evidence" value="ECO:0007669"/>
    <property type="project" value="UniProtKB-KW"/>
</dbReference>
<protein>
    <submittedName>
        <fullName evidence="4">Enoyl-CoA hydratase</fullName>
    </submittedName>
</protein>
<dbReference type="STRING" id="1458275.AZ34_13275"/>
<accession>A0A016XIK9</accession>
<reference evidence="4 5" key="1">
    <citation type="submission" date="2014-02" db="EMBL/GenBank/DDBJ databases">
        <title>Draft Genome of Hylemonella gracilis isolated from the Niagara River.</title>
        <authorList>
            <person name="Pawlowski D.R."/>
            <person name="Koudelka G.B."/>
        </authorList>
    </citation>
    <scope>NUCLEOTIDE SEQUENCE [LARGE SCALE GENOMIC DNA]</scope>
    <source>
        <strain evidence="4 5">Niagara R</strain>
    </source>
</reference>
<dbReference type="RefSeq" id="WP_035608731.1">
    <property type="nucleotide sequence ID" value="NZ_JEMG01000001.1"/>
</dbReference>
<dbReference type="Gene3D" id="1.10.12.10">
    <property type="entry name" value="Lyase 2-enoyl-coa Hydratase, Chain A, domain 2"/>
    <property type="match status" value="1"/>
</dbReference>
<dbReference type="CDD" id="cd06558">
    <property type="entry name" value="crotonase-like"/>
    <property type="match status" value="1"/>
</dbReference>
<keyword evidence="2" id="KW-0456">Lyase</keyword>
<evidence type="ECO:0000256" key="1">
    <source>
        <dbReference type="ARBA" id="ARBA00005254"/>
    </source>
</evidence>
<dbReference type="OrthoDB" id="9148881at2"/>
<name>A0A016XIK9_9BURK</name>
<evidence type="ECO:0000256" key="3">
    <source>
        <dbReference type="RuleBase" id="RU003707"/>
    </source>
</evidence>
<proteinExistence type="inferred from homology"/>
<dbReference type="AlphaFoldDB" id="A0A016XIK9"/>
<dbReference type="InterPro" id="IPR018376">
    <property type="entry name" value="Enoyl-CoA_hyd/isom_CS"/>
</dbReference>
<evidence type="ECO:0000256" key="2">
    <source>
        <dbReference type="ARBA" id="ARBA00023239"/>
    </source>
</evidence>
<dbReference type="Proteomes" id="UP000023268">
    <property type="component" value="Unassembled WGS sequence"/>
</dbReference>
<dbReference type="PROSITE" id="PS00166">
    <property type="entry name" value="ENOYL_COA_HYDRATASE"/>
    <property type="match status" value="1"/>
</dbReference>
<dbReference type="Gene3D" id="3.90.226.10">
    <property type="entry name" value="2-enoyl-CoA Hydratase, Chain A, domain 1"/>
    <property type="match status" value="1"/>
</dbReference>
<comment type="caution">
    <text evidence="4">The sequence shown here is derived from an EMBL/GenBank/DDBJ whole genome shotgun (WGS) entry which is preliminary data.</text>
</comment>
<dbReference type="PANTHER" id="PTHR11941:SF54">
    <property type="entry name" value="ENOYL-COA HYDRATASE, MITOCHONDRIAL"/>
    <property type="match status" value="1"/>
</dbReference>
<dbReference type="EMBL" id="JEMG01000001">
    <property type="protein sequence ID" value="EYC51934.1"/>
    <property type="molecule type" value="Genomic_DNA"/>
</dbReference>
<gene>
    <name evidence="4" type="ORF">AZ34_13275</name>
</gene>
<comment type="similarity">
    <text evidence="1 3">Belongs to the enoyl-CoA hydratase/isomerase family.</text>
</comment>